<comment type="subcellular location">
    <subcellularLocation>
        <location evidence="1">Endoplasmic reticulum membrane</location>
        <topology evidence="1">Multi-pass membrane protein</topology>
    </subcellularLocation>
</comment>
<dbReference type="GO" id="GO:0005789">
    <property type="term" value="C:endoplasmic reticulum membrane"/>
    <property type="evidence" value="ECO:0007669"/>
    <property type="project" value="UniProtKB-SubCell"/>
</dbReference>
<dbReference type="CDD" id="cd23995">
    <property type="entry name" value="Seipin_BSCL2_like"/>
    <property type="match status" value="1"/>
</dbReference>
<evidence type="ECO:0000256" key="6">
    <source>
        <dbReference type="ARBA" id="ARBA00023136"/>
    </source>
</evidence>
<evidence type="ECO:0000256" key="5">
    <source>
        <dbReference type="ARBA" id="ARBA00023098"/>
    </source>
</evidence>
<dbReference type="InterPro" id="IPR009617">
    <property type="entry name" value="Seipin"/>
</dbReference>
<evidence type="ECO:0000256" key="7">
    <source>
        <dbReference type="SAM" id="MobiDB-lite"/>
    </source>
</evidence>
<feature type="transmembrane region" description="Helical" evidence="8">
    <location>
        <begin position="42"/>
        <end position="64"/>
    </location>
</feature>
<keyword evidence="2 8" id="KW-0812">Transmembrane</keyword>
<feature type="compositionally biased region" description="Polar residues" evidence="7">
    <location>
        <begin position="337"/>
        <end position="361"/>
    </location>
</feature>
<dbReference type="Proteomes" id="UP000799771">
    <property type="component" value="Unassembled WGS sequence"/>
</dbReference>
<dbReference type="PANTHER" id="PTHR21212">
    <property type="entry name" value="BERNARDINELLI-SEIP CONGENITAL LIPODYSTROPHY 2 HOMOLOG BSCL2 PROTEIN"/>
    <property type="match status" value="1"/>
</dbReference>
<accession>A0A6A6AS94</accession>
<proteinExistence type="predicted"/>
<organism evidence="9 10">
    <name type="scientific">Dothidotthia symphoricarpi CBS 119687</name>
    <dbReference type="NCBI Taxonomy" id="1392245"/>
    <lineage>
        <taxon>Eukaryota</taxon>
        <taxon>Fungi</taxon>
        <taxon>Dikarya</taxon>
        <taxon>Ascomycota</taxon>
        <taxon>Pezizomycotina</taxon>
        <taxon>Dothideomycetes</taxon>
        <taxon>Pleosporomycetidae</taxon>
        <taxon>Pleosporales</taxon>
        <taxon>Dothidotthiaceae</taxon>
        <taxon>Dothidotthia</taxon>
    </lineage>
</organism>
<feature type="compositionally biased region" description="Acidic residues" evidence="7">
    <location>
        <begin position="383"/>
        <end position="395"/>
    </location>
</feature>
<gene>
    <name evidence="9" type="ORF">P153DRAFT_353763</name>
</gene>
<evidence type="ECO:0000256" key="3">
    <source>
        <dbReference type="ARBA" id="ARBA00022824"/>
    </source>
</evidence>
<feature type="compositionally biased region" description="Basic and acidic residues" evidence="7">
    <location>
        <begin position="418"/>
        <end position="427"/>
    </location>
</feature>
<evidence type="ECO:0000313" key="9">
    <source>
        <dbReference type="EMBL" id="KAF2133401.1"/>
    </source>
</evidence>
<keyword evidence="5" id="KW-0443">Lipid metabolism</keyword>
<dbReference type="GO" id="GO:0140042">
    <property type="term" value="P:lipid droplet formation"/>
    <property type="evidence" value="ECO:0007669"/>
    <property type="project" value="UniProtKB-ARBA"/>
</dbReference>
<dbReference type="RefSeq" id="XP_033527788.1">
    <property type="nucleotide sequence ID" value="XM_033666463.1"/>
</dbReference>
<dbReference type="GO" id="GO:0006629">
    <property type="term" value="P:lipid metabolic process"/>
    <property type="evidence" value="ECO:0007669"/>
    <property type="project" value="UniProtKB-KW"/>
</dbReference>
<evidence type="ECO:0008006" key="11">
    <source>
        <dbReference type="Google" id="ProtNLM"/>
    </source>
</evidence>
<feature type="transmembrane region" description="Helical" evidence="8">
    <location>
        <begin position="283"/>
        <end position="309"/>
    </location>
</feature>
<protein>
    <recommendedName>
        <fullName evidence="11">Adipose-regulatory protein-domain-containing protein</fullName>
    </recommendedName>
</protein>
<reference evidence="9" key="1">
    <citation type="journal article" date="2020" name="Stud. Mycol.">
        <title>101 Dothideomycetes genomes: a test case for predicting lifestyles and emergence of pathogens.</title>
        <authorList>
            <person name="Haridas S."/>
            <person name="Albert R."/>
            <person name="Binder M."/>
            <person name="Bloem J."/>
            <person name="Labutti K."/>
            <person name="Salamov A."/>
            <person name="Andreopoulos B."/>
            <person name="Baker S."/>
            <person name="Barry K."/>
            <person name="Bills G."/>
            <person name="Bluhm B."/>
            <person name="Cannon C."/>
            <person name="Castanera R."/>
            <person name="Culley D."/>
            <person name="Daum C."/>
            <person name="Ezra D."/>
            <person name="Gonzalez J."/>
            <person name="Henrissat B."/>
            <person name="Kuo A."/>
            <person name="Liang C."/>
            <person name="Lipzen A."/>
            <person name="Lutzoni F."/>
            <person name="Magnuson J."/>
            <person name="Mondo S."/>
            <person name="Nolan M."/>
            <person name="Ohm R."/>
            <person name="Pangilinan J."/>
            <person name="Park H.-J."/>
            <person name="Ramirez L."/>
            <person name="Alfaro M."/>
            <person name="Sun H."/>
            <person name="Tritt A."/>
            <person name="Yoshinaga Y."/>
            <person name="Zwiers L.-H."/>
            <person name="Turgeon B."/>
            <person name="Goodwin S."/>
            <person name="Spatafora J."/>
            <person name="Crous P."/>
            <person name="Grigoriev I."/>
        </authorList>
    </citation>
    <scope>NUCLEOTIDE SEQUENCE</scope>
    <source>
        <strain evidence="9">CBS 119687</strain>
    </source>
</reference>
<dbReference type="Pfam" id="PF06775">
    <property type="entry name" value="Seipin"/>
    <property type="match status" value="1"/>
</dbReference>
<evidence type="ECO:0000256" key="1">
    <source>
        <dbReference type="ARBA" id="ARBA00004477"/>
    </source>
</evidence>
<feature type="region of interest" description="Disordered" evidence="7">
    <location>
        <begin position="382"/>
        <end position="442"/>
    </location>
</feature>
<evidence type="ECO:0000256" key="4">
    <source>
        <dbReference type="ARBA" id="ARBA00022989"/>
    </source>
</evidence>
<dbReference type="AlphaFoldDB" id="A0A6A6AS94"/>
<feature type="region of interest" description="Disordered" evidence="7">
    <location>
        <begin position="327"/>
        <end position="362"/>
    </location>
</feature>
<name>A0A6A6AS94_9PLEO</name>
<feature type="compositionally biased region" description="Basic and acidic residues" evidence="7">
    <location>
        <begin position="327"/>
        <end position="336"/>
    </location>
</feature>
<keyword evidence="10" id="KW-1185">Reference proteome</keyword>
<evidence type="ECO:0000256" key="2">
    <source>
        <dbReference type="ARBA" id="ARBA00022692"/>
    </source>
</evidence>
<evidence type="ECO:0000313" key="10">
    <source>
        <dbReference type="Proteomes" id="UP000799771"/>
    </source>
</evidence>
<dbReference type="EMBL" id="ML977499">
    <property type="protein sequence ID" value="KAF2133401.1"/>
    <property type="molecule type" value="Genomic_DNA"/>
</dbReference>
<dbReference type="GeneID" id="54406895"/>
<sequence length="442" mass="49590">MDEAGDEHSEHKPIVQQATETLLYPVRVATSPPLLRTYLRTALLLLTSAILFGSAVVAYTSFYYSYIPVRGITVPVHLHFDHGAPACFASPQTEGARAGKWPYGIADVDGLVSRQKYDVVVEMEVPRSDANIKAGNWMVGLEMRGPTTSNGHAKGAIDWDEDWDVEDHAGADIPADTPAGKPPVLAKSTRAALLTYRSRPTELANQLLRLPFYLLGWRTEAERIRVPMMDGLEFSKAPHSTPSSLRIELRSRYPIDIYRVRVRFVAKLEGLRWLMYHYRLTSLVIFTTLFWSVEMGVVLLTWAAFTLLFSSTPPTQVYQDIKAEHTHGNVTPKREQSPVSDASRTFPTLPSQQPLHYSSPSEAKVKNEMQMQSLSDIPLREDAEADDEEDDDFVLEEPVVRREAAFEDSGIGTSFESGVERERERGLRGRQGGRVKVKEESD</sequence>
<dbReference type="PANTHER" id="PTHR21212:SF0">
    <property type="entry name" value="SEIPIN"/>
    <property type="match status" value="1"/>
</dbReference>
<evidence type="ECO:0000256" key="8">
    <source>
        <dbReference type="SAM" id="Phobius"/>
    </source>
</evidence>
<keyword evidence="3" id="KW-0256">Endoplasmic reticulum</keyword>
<keyword evidence="6 8" id="KW-0472">Membrane</keyword>
<dbReference type="OrthoDB" id="3990054at2759"/>
<keyword evidence="4 8" id="KW-1133">Transmembrane helix</keyword>